<evidence type="ECO:0000256" key="7">
    <source>
        <dbReference type="SAM" id="SignalP"/>
    </source>
</evidence>
<organism evidence="10 11">
    <name type="scientific">Ilyodon furcidens</name>
    <name type="common">goldbreast splitfin</name>
    <dbReference type="NCBI Taxonomy" id="33524"/>
    <lineage>
        <taxon>Eukaryota</taxon>
        <taxon>Metazoa</taxon>
        <taxon>Chordata</taxon>
        <taxon>Craniata</taxon>
        <taxon>Vertebrata</taxon>
        <taxon>Euteleostomi</taxon>
        <taxon>Actinopterygii</taxon>
        <taxon>Neopterygii</taxon>
        <taxon>Teleostei</taxon>
        <taxon>Neoteleostei</taxon>
        <taxon>Acanthomorphata</taxon>
        <taxon>Ovalentaria</taxon>
        <taxon>Atherinomorphae</taxon>
        <taxon>Cyprinodontiformes</taxon>
        <taxon>Goodeidae</taxon>
        <taxon>Ilyodon</taxon>
    </lineage>
</organism>
<dbReference type="InterPro" id="IPR057244">
    <property type="entry name" value="GAIN_B"/>
</dbReference>
<dbReference type="Gene3D" id="1.20.1070.10">
    <property type="entry name" value="Rhodopsin 7-helix transmembrane proteins"/>
    <property type="match status" value="1"/>
</dbReference>
<name>A0ABV0TWQ8_9TELE</name>
<dbReference type="InterPro" id="IPR046338">
    <property type="entry name" value="GAIN_dom_sf"/>
</dbReference>
<gene>
    <name evidence="10" type="ORF">ILYODFUR_017935</name>
</gene>
<protein>
    <submittedName>
        <fullName evidence="10">Uncharacterized protein</fullName>
    </submittedName>
</protein>
<evidence type="ECO:0000259" key="9">
    <source>
        <dbReference type="PROSITE" id="PS50261"/>
    </source>
</evidence>
<dbReference type="InterPro" id="IPR000832">
    <property type="entry name" value="GPCR_2_secretin-like"/>
</dbReference>
<evidence type="ECO:0000256" key="6">
    <source>
        <dbReference type="SAM" id="Phobius"/>
    </source>
</evidence>
<evidence type="ECO:0000256" key="3">
    <source>
        <dbReference type="ARBA" id="ARBA00022989"/>
    </source>
</evidence>
<keyword evidence="2 6" id="KW-0812">Transmembrane</keyword>
<evidence type="ECO:0000256" key="2">
    <source>
        <dbReference type="ARBA" id="ARBA00022692"/>
    </source>
</evidence>
<accession>A0ABV0TWQ8</accession>
<evidence type="ECO:0000313" key="10">
    <source>
        <dbReference type="EMBL" id="MEQ2236954.1"/>
    </source>
</evidence>
<dbReference type="PROSITE" id="PS50261">
    <property type="entry name" value="G_PROTEIN_RECEP_F2_4"/>
    <property type="match status" value="1"/>
</dbReference>
<dbReference type="InterPro" id="IPR017981">
    <property type="entry name" value="GPCR_2-like_7TM"/>
</dbReference>
<keyword evidence="5" id="KW-1015">Disulfide bond</keyword>
<feature type="signal peptide" evidence="7">
    <location>
        <begin position="1"/>
        <end position="15"/>
    </location>
</feature>
<dbReference type="PANTHER" id="PTHR12011">
    <property type="entry name" value="ADHESION G-PROTEIN COUPLED RECEPTOR"/>
    <property type="match status" value="1"/>
</dbReference>
<feature type="transmembrane region" description="Helical" evidence="6">
    <location>
        <begin position="341"/>
        <end position="363"/>
    </location>
</feature>
<comment type="subcellular location">
    <subcellularLocation>
        <location evidence="1">Membrane</location>
        <topology evidence="1">Multi-pass membrane protein</topology>
    </subcellularLocation>
</comment>
<dbReference type="Pfam" id="PF00002">
    <property type="entry name" value="7tm_2"/>
    <property type="match status" value="1"/>
</dbReference>
<dbReference type="Pfam" id="PF01825">
    <property type="entry name" value="GPS"/>
    <property type="match status" value="1"/>
</dbReference>
<feature type="domain" description="G-protein coupled receptors family 2 profile 2" evidence="9">
    <location>
        <begin position="339"/>
        <end position="490"/>
    </location>
</feature>
<keyword evidence="11" id="KW-1185">Reference proteome</keyword>
<evidence type="ECO:0000256" key="5">
    <source>
        <dbReference type="ARBA" id="ARBA00023157"/>
    </source>
</evidence>
<keyword evidence="4 6" id="KW-0472">Membrane</keyword>
<dbReference type="Gene3D" id="2.60.220.50">
    <property type="match status" value="1"/>
</dbReference>
<feature type="transmembrane region" description="Helical" evidence="6">
    <location>
        <begin position="412"/>
        <end position="434"/>
    </location>
</feature>
<keyword evidence="7" id="KW-0732">Signal</keyword>
<dbReference type="Proteomes" id="UP001482620">
    <property type="component" value="Unassembled WGS sequence"/>
</dbReference>
<proteinExistence type="predicted"/>
<dbReference type="PANTHER" id="PTHR12011:SF454">
    <property type="entry name" value="ADHESION G-PROTEIN COUPLED RECEPTOR G5-LIKE"/>
    <property type="match status" value="1"/>
</dbReference>
<dbReference type="EMBL" id="JAHRIQ010048057">
    <property type="protein sequence ID" value="MEQ2236954.1"/>
    <property type="molecule type" value="Genomic_DNA"/>
</dbReference>
<comment type="caution">
    <text evidence="10">The sequence shown here is derived from an EMBL/GenBank/DDBJ whole genome shotgun (WGS) entry which is preliminary data.</text>
</comment>
<feature type="domain" description="GAIN-B" evidence="8">
    <location>
        <begin position="186"/>
        <end position="332"/>
    </location>
</feature>
<sequence>MIPVLVLLLLHQSLAENVCINISDYNVRITVPHGNITEKLNHEVKCENDGDPCFFGCLPNNKIWFNGSACLNASVNVTNLTHYFYHYILHGYTDCFQYQCMETSILTLFNKLEGIDHGMKQMVALIYVKDLCPDLFRNSHGVKKEFLKVEKQIIHNIMDTSQPEDGSFRSHRIKSMSLNIFKINNSNLNVSEATIPIDVPQLHPSNKSFVPEVWIPVNALKAIPQEERCLGLVSYMHHSQFQFHDETVSSMVIRIELSRNHTLQNLMPPIKMIFRVIKQEKNDSQLLCHYFDEQDFDWKPDGCETNIGQDSVTCNCNHATAFAVLLIRIPIEEVHWKILSYISYIGCGLSAFFSASSLVVYVFSRSHKMDVSMSIHVALSGALFLLNSTFLLTEWGATVKPKWVCGFVAALMHYSLLCCFTWMAIEALHVYLLLIKVFNTYYKHYILKMSLVGWGLPGIIVATSLCVHNVKRFYGVTQLTMLDTNQTNAV</sequence>
<evidence type="ECO:0000256" key="4">
    <source>
        <dbReference type="ARBA" id="ARBA00023136"/>
    </source>
</evidence>
<keyword evidence="3 6" id="KW-1133">Transmembrane helix</keyword>
<dbReference type="InterPro" id="IPR000203">
    <property type="entry name" value="GPS"/>
</dbReference>
<reference evidence="10 11" key="1">
    <citation type="submission" date="2021-06" db="EMBL/GenBank/DDBJ databases">
        <authorList>
            <person name="Palmer J.M."/>
        </authorList>
    </citation>
    <scope>NUCLEOTIDE SEQUENCE [LARGE SCALE GENOMIC DNA]</scope>
    <source>
        <strain evidence="11">if_2019</strain>
        <tissue evidence="10">Muscle</tissue>
    </source>
</reference>
<feature type="chain" id="PRO_5045728079" evidence="7">
    <location>
        <begin position="16"/>
        <end position="490"/>
    </location>
</feature>
<evidence type="ECO:0000256" key="1">
    <source>
        <dbReference type="ARBA" id="ARBA00004141"/>
    </source>
</evidence>
<evidence type="ECO:0000313" key="11">
    <source>
        <dbReference type="Proteomes" id="UP001482620"/>
    </source>
</evidence>
<dbReference type="SMART" id="SM00303">
    <property type="entry name" value="GPS"/>
    <property type="match status" value="1"/>
</dbReference>
<dbReference type="PROSITE" id="PS50221">
    <property type="entry name" value="GAIN_B"/>
    <property type="match status" value="1"/>
</dbReference>
<evidence type="ECO:0000259" key="8">
    <source>
        <dbReference type="PROSITE" id="PS50221"/>
    </source>
</evidence>
<feature type="transmembrane region" description="Helical" evidence="6">
    <location>
        <begin position="446"/>
        <end position="470"/>
    </location>
</feature>